<reference evidence="1" key="1">
    <citation type="submission" date="2023-07" db="EMBL/GenBank/DDBJ databases">
        <title>Genome content predicts the carbon catabolic preferences of heterotrophic bacteria.</title>
        <authorList>
            <person name="Gralka M."/>
        </authorList>
    </citation>
    <scope>NUCLEOTIDE SEQUENCE</scope>
    <source>
        <strain evidence="1">I2M16</strain>
    </source>
</reference>
<dbReference type="SUPFAM" id="SSF81901">
    <property type="entry name" value="HCP-like"/>
    <property type="match status" value="2"/>
</dbReference>
<name>A0AAW7XP83_9GAMM</name>
<evidence type="ECO:0000313" key="1">
    <source>
        <dbReference type="EMBL" id="MDO6454792.1"/>
    </source>
</evidence>
<dbReference type="RefSeq" id="WP_075171823.1">
    <property type="nucleotide sequence ID" value="NZ_JAUOPG010000010.1"/>
</dbReference>
<dbReference type="PANTHER" id="PTHR45011">
    <property type="entry name" value="DAP3-BINDING CELL DEATH ENHANCER 1"/>
    <property type="match status" value="1"/>
</dbReference>
<dbReference type="Pfam" id="PF08238">
    <property type="entry name" value="Sel1"/>
    <property type="match status" value="4"/>
</dbReference>
<dbReference type="SMART" id="SM00671">
    <property type="entry name" value="SEL1"/>
    <property type="match status" value="4"/>
</dbReference>
<dbReference type="AlphaFoldDB" id="A0AAW7XP83"/>
<evidence type="ECO:0000313" key="2">
    <source>
        <dbReference type="Proteomes" id="UP001169862"/>
    </source>
</evidence>
<dbReference type="EMBL" id="JAUOPG010000010">
    <property type="protein sequence ID" value="MDO6454792.1"/>
    <property type="molecule type" value="Genomic_DNA"/>
</dbReference>
<accession>A0AAW7XP83</accession>
<organism evidence="1 2">
    <name type="scientific">Neptunomonas phycophila</name>
    <dbReference type="NCBI Taxonomy" id="1572645"/>
    <lineage>
        <taxon>Bacteria</taxon>
        <taxon>Pseudomonadati</taxon>
        <taxon>Pseudomonadota</taxon>
        <taxon>Gammaproteobacteria</taxon>
        <taxon>Oceanospirillales</taxon>
        <taxon>Oceanospirillaceae</taxon>
        <taxon>Neptunomonas</taxon>
    </lineage>
</organism>
<gene>
    <name evidence="1" type="ORF">Q4490_14565</name>
</gene>
<dbReference type="InterPro" id="IPR011990">
    <property type="entry name" value="TPR-like_helical_dom_sf"/>
</dbReference>
<protein>
    <submittedName>
        <fullName evidence="1">Tetratricopeptide repeat protein</fullName>
    </submittedName>
</protein>
<dbReference type="InterPro" id="IPR052748">
    <property type="entry name" value="ISR_Activator"/>
</dbReference>
<dbReference type="PANTHER" id="PTHR45011:SF1">
    <property type="entry name" value="DAP3-BINDING CELL DEATH ENHANCER 1"/>
    <property type="match status" value="1"/>
</dbReference>
<comment type="caution">
    <text evidence="1">The sequence shown here is derived from an EMBL/GenBank/DDBJ whole genome shotgun (WGS) entry which is preliminary data.</text>
</comment>
<dbReference type="InterPro" id="IPR006597">
    <property type="entry name" value="Sel1-like"/>
</dbReference>
<dbReference type="Proteomes" id="UP001169862">
    <property type="component" value="Unassembled WGS sequence"/>
</dbReference>
<proteinExistence type="predicted"/>
<sequence length="271" mass="29597">MRFWLRYCAVWVTWLSLLLPSVGWSQADSELPDGFMSEKPSIQLFKAYAEFKMANYEMAKMMWQNIQGNARPEALFNLGILYDEGKGVEASLTQAIQYYEAAAQAGSRAAAYQLGAIYLHDKRIASDKALANHWLSIAALRGDKDAARMLGRLDNVNDDMVEVRVLLAEGKDVEAANQLITLAELGNIDAKAELAWLYEAGIGVKKDLNQAATLFAQAAEGGSADAQYAIAVMSLTGTGVVKDKAAGVQWLRKAAAQHHPSAIKVLVELTE</sequence>
<dbReference type="Gene3D" id="1.25.40.10">
    <property type="entry name" value="Tetratricopeptide repeat domain"/>
    <property type="match status" value="2"/>
</dbReference>